<feature type="region of interest" description="Disordered" evidence="1">
    <location>
        <begin position="1"/>
        <end position="51"/>
    </location>
</feature>
<dbReference type="EMBL" id="LSBH01000002">
    <property type="protein sequence ID" value="OAQ84512.1"/>
    <property type="molecule type" value="Genomic_DNA"/>
</dbReference>
<evidence type="ECO:0000256" key="1">
    <source>
        <dbReference type="SAM" id="MobiDB-lite"/>
    </source>
</evidence>
<gene>
    <name evidence="3" type="ORF">VFPBJ_03280</name>
</gene>
<reference evidence="3 4" key="1">
    <citation type="submission" date="2016-01" db="EMBL/GenBank/DDBJ databases">
        <title>Biosynthesis of antibiotic leucinostatins and their inhibition on Phytophthora in bio-control Purpureocillium lilacinum.</title>
        <authorList>
            <person name="Wang G."/>
            <person name="Liu Z."/>
            <person name="Lin R."/>
            <person name="Li E."/>
            <person name="Mao Z."/>
            <person name="Ling J."/>
            <person name="Yin W."/>
            <person name="Xie B."/>
        </authorList>
    </citation>
    <scope>NUCLEOTIDE SEQUENCE [LARGE SCALE GENOMIC DNA]</scope>
    <source>
        <strain evidence="3">PLBJ-1</strain>
    </source>
</reference>
<feature type="domain" description="C2H2-type" evidence="2">
    <location>
        <begin position="94"/>
        <end position="115"/>
    </location>
</feature>
<name>A0A179H3D0_PURLI</name>
<accession>A0A179H3D0</accession>
<feature type="compositionally biased region" description="Basic and acidic residues" evidence="1">
    <location>
        <begin position="223"/>
        <end position="232"/>
    </location>
</feature>
<dbReference type="PANTHER" id="PTHR21354:SF0">
    <property type="entry name" value="ZINC FINGER PROTEIN 511"/>
    <property type="match status" value="1"/>
</dbReference>
<dbReference type="AlphaFoldDB" id="A0A179H3D0"/>
<dbReference type="InterPro" id="IPR039258">
    <property type="entry name" value="ZNF511"/>
</dbReference>
<dbReference type="PANTHER" id="PTHR21354">
    <property type="entry name" value="ZINC FINGER PROTEIN 511"/>
    <property type="match status" value="1"/>
</dbReference>
<evidence type="ECO:0000259" key="2">
    <source>
        <dbReference type="PROSITE" id="PS00028"/>
    </source>
</evidence>
<dbReference type="Proteomes" id="UP000078240">
    <property type="component" value="Unassembled WGS sequence"/>
</dbReference>
<evidence type="ECO:0000313" key="3">
    <source>
        <dbReference type="EMBL" id="OAQ84512.1"/>
    </source>
</evidence>
<dbReference type="PROSITE" id="PS00028">
    <property type="entry name" value="ZINC_FINGER_C2H2_1"/>
    <property type="match status" value="1"/>
</dbReference>
<protein>
    <submittedName>
        <fullName evidence="3">Zinc finger domain-containing protein</fullName>
    </submittedName>
</protein>
<comment type="caution">
    <text evidence="3">The sequence shown here is derived from an EMBL/GenBank/DDBJ whole genome shotgun (WGS) entry which is preliminary data.</text>
</comment>
<organism evidence="3 4">
    <name type="scientific">Purpureocillium lilacinum</name>
    <name type="common">Paecilomyces lilacinus</name>
    <dbReference type="NCBI Taxonomy" id="33203"/>
    <lineage>
        <taxon>Eukaryota</taxon>
        <taxon>Fungi</taxon>
        <taxon>Dikarya</taxon>
        <taxon>Ascomycota</taxon>
        <taxon>Pezizomycotina</taxon>
        <taxon>Sordariomycetes</taxon>
        <taxon>Hypocreomycetidae</taxon>
        <taxon>Hypocreales</taxon>
        <taxon>Ophiocordycipitaceae</taxon>
        <taxon>Purpureocillium</taxon>
    </lineage>
</organism>
<dbReference type="InterPro" id="IPR013087">
    <property type="entry name" value="Znf_C2H2_type"/>
</dbReference>
<evidence type="ECO:0000313" key="4">
    <source>
        <dbReference type="Proteomes" id="UP000078240"/>
    </source>
</evidence>
<feature type="compositionally biased region" description="Acidic residues" evidence="1">
    <location>
        <begin position="7"/>
        <end position="16"/>
    </location>
</feature>
<feature type="region of interest" description="Disordered" evidence="1">
    <location>
        <begin position="176"/>
        <end position="236"/>
    </location>
</feature>
<sequence length="265" mass="30063">MKRSREPEEEDDDEEQAQGPDPRVTQRKATTPLSMPGSPQRPPSKIPELDTAIDDTQDDSCTMRCSLPPHKSPISFSSYGDYETHYHQFHTNRCLECSKNFPSDHLLGVHIEEWHDPLVKVRRDKGEHTYSCFVEGCDRKCLTHQKRRMHMIDKHMYPKNFFFSVTKDGIDGRRSLLVDHGHHRRRSSASVQSKETRRRASTLEEPQAGPGPERSPAVGVEEGSTKNPKETQDADMADLTGALSALQFVPPSVRFGRGRAGFAKR</sequence>
<proteinExistence type="predicted"/>